<reference evidence="2 3" key="1">
    <citation type="submission" date="2016-10" db="EMBL/GenBank/DDBJ databases">
        <authorList>
            <person name="de Groot N.N."/>
        </authorList>
    </citation>
    <scope>NUCLEOTIDE SEQUENCE [LARGE SCALE GENOMIC DNA]</scope>
    <source>
        <strain evidence="2 3">DSM 15019</strain>
    </source>
</reference>
<dbReference type="EMBL" id="LT629770">
    <property type="protein sequence ID" value="SDT08863.1"/>
    <property type="molecule type" value="Genomic_DNA"/>
</dbReference>
<evidence type="ECO:0000313" key="1">
    <source>
        <dbReference type="EMBL" id="SDR71466.1"/>
    </source>
</evidence>
<accession>A0A1H1XI18</accession>
<dbReference type="Proteomes" id="UP000182126">
    <property type="component" value="Chromosome I"/>
</dbReference>
<evidence type="ECO:0000313" key="2">
    <source>
        <dbReference type="EMBL" id="SDT08863.1"/>
    </source>
</evidence>
<proteinExistence type="predicted"/>
<dbReference type="AlphaFoldDB" id="A0A1H1XI18"/>
<dbReference type="RefSeq" id="WP_060921046.1">
    <property type="nucleotide sequence ID" value="NZ_LT629770.1"/>
</dbReference>
<dbReference type="GeneID" id="36298347"/>
<organism evidence="2 3">
    <name type="scientific">Microbacterium paraoxydans</name>
    <dbReference type="NCBI Taxonomy" id="199592"/>
    <lineage>
        <taxon>Bacteria</taxon>
        <taxon>Bacillati</taxon>
        <taxon>Actinomycetota</taxon>
        <taxon>Actinomycetes</taxon>
        <taxon>Micrococcales</taxon>
        <taxon>Microbacteriaceae</taxon>
        <taxon>Microbacterium</taxon>
    </lineage>
</organism>
<evidence type="ECO:0000313" key="3">
    <source>
        <dbReference type="Proteomes" id="UP000182126"/>
    </source>
</evidence>
<gene>
    <name evidence="1" type="ORF">SAMN04489809_0048</name>
    <name evidence="2" type="ORF">SAMN04489809_3483</name>
</gene>
<name>A0A1H1XI18_9MICO</name>
<sequence length="94" mass="10672">MNENEPSDVDEWVRGMVEENTLAALDFEAKCTVCDADAAWFIGLACCEHTTVMCLGCYARWETVIALNMGRETRCRGCGHADLMSWDLYRTERI</sequence>
<protein>
    <submittedName>
        <fullName evidence="2">Uncharacterized protein</fullName>
    </submittedName>
</protein>
<dbReference type="EMBL" id="LT629770">
    <property type="protein sequence ID" value="SDR71466.1"/>
    <property type="molecule type" value="Genomic_DNA"/>
</dbReference>